<sequence length="104" mass="12278">MIFKEQLAHDTETIFLNNNEFSEVHIIDGVPTNIIIDNDELKKRTKNEYNGIYFGDLLYFVDKRHFAKEPKIGETQIFDKRPCTVTDVKKSSTMYEIVLEYVRN</sequence>
<gene>
    <name evidence="1" type="ORF">J2Z76_002721</name>
</gene>
<evidence type="ECO:0000313" key="2">
    <source>
        <dbReference type="Proteomes" id="UP001519342"/>
    </source>
</evidence>
<dbReference type="Proteomes" id="UP001519342">
    <property type="component" value="Unassembled WGS sequence"/>
</dbReference>
<proteinExistence type="predicted"/>
<evidence type="ECO:0000313" key="1">
    <source>
        <dbReference type="EMBL" id="MBP1926851.1"/>
    </source>
</evidence>
<name>A0ABS4GGP4_9FIRM</name>
<reference evidence="1 2" key="1">
    <citation type="submission" date="2021-03" db="EMBL/GenBank/DDBJ databases">
        <title>Genomic Encyclopedia of Type Strains, Phase IV (KMG-IV): sequencing the most valuable type-strain genomes for metagenomic binning, comparative biology and taxonomic classification.</title>
        <authorList>
            <person name="Goeker M."/>
        </authorList>
    </citation>
    <scope>NUCLEOTIDE SEQUENCE [LARGE SCALE GENOMIC DNA]</scope>
    <source>
        <strain evidence="1 2">DSM 24004</strain>
    </source>
</reference>
<dbReference type="RefSeq" id="WP_209512570.1">
    <property type="nucleotide sequence ID" value="NZ_JAGGKS010000008.1"/>
</dbReference>
<dbReference type="EMBL" id="JAGGKS010000008">
    <property type="protein sequence ID" value="MBP1926851.1"/>
    <property type="molecule type" value="Genomic_DNA"/>
</dbReference>
<accession>A0ABS4GGP4</accession>
<organism evidence="1 2">
    <name type="scientific">Sedimentibacter acidaminivorans</name>
    <dbReference type="NCBI Taxonomy" id="913099"/>
    <lineage>
        <taxon>Bacteria</taxon>
        <taxon>Bacillati</taxon>
        <taxon>Bacillota</taxon>
        <taxon>Tissierellia</taxon>
        <taxon>Sedimentibacter</taxon>
    </lineage>
</organism>
<keyword evidence="2" id="KW-1185">Reference proteome</keyword>
<protein>
    <submittedName>
        <fullName evidence="1">Uncharacterized protein</fullName>
    </submittedName>
</protein>
<comment type="caution">
    <text evidence="1">The sequence shown here is derived from an EMBL/GenBank/DDBJ whole genome shotgun (WGS) entry which is preliminary data.</text>
</comment>